<reference evidence="2" key="1">
    <citation type="submission" date="2018-02" db="EMBL/GenBank/DDBJ databases">
        <authorList>
            <person name="Hausmann B."/>
        </authorList>
    </citation>
    <scope>NUCLEOTIDE SEQUENCE [LARGE SCALE GENOMIC DNA]</scope>
    <source>
        <strain evidence="2">Peat soil MAG SbF1</strain>
    </source>
</reference>
<evidence type="ECO:0000313" key="2">
    <source>
        <dbReference type="Proteomes" id="UP000238916"/>
    </source>
</evidence>
<dbReference type="EMBL" id="OMOF01000263">
    <property type="protein sequence ID" value="SPF45607.1"/>
    <property type="molecule type" value="Genomic_DNA"/>
</dbReference>
<organism evidence="1 2">
    <name type="scientific">Candidatus Desulfosporosinus infrequens</name>
    <dbReference type="NCBI Taxonomy" id="2043169"/>
    <lineage>
        <taxon>Bacteria</taxon>
        <taxon>Bacillati</taxon>
        <taxon>Bacillota</taxon>
        <taxon>Clostridia</taxon>
        <taxon>Eubacteriales</taxon>
        <taxon>Desulfitobacteriaceae</taxon>
        <taxon>Desulfosporosinus</taxon>
    </lineage>
</organism>
<protein>
    <submittedName>
        <fullName evidence="1">Uncharacterized protein</fullName>
    </submittedName>
</protein>
<proteinExistence type="predicted"/>
<evidence type="ECO:0000313" key="1">
    <source>
        <dbReference type="EMBL" id="SPF45607.1"/>
    </source>
</evidence>
<dbReference type="Proteomes" id="UP000238916">
    <property type="component" value="Unassembled WGS sequence"/>
</dbReference>
<gene>
    <name evidence="1" type="ORF">SBF1_3350012</name>
</gene>
<name>A0A2U3L177_9FIRM</name>
<accession>A0A2U3L177</accession>
<sequence>MASLYLGGAFISIFDSQTIEYFQEGVIDDSYFLFPSNSIFWFL</sequence>
<dbReference type="AlphaFoldDB" id="A0A2U3L177"/>